<organism evidence="1">
    <name type="scientific">Arundo donax</name>
    <name type="common">Giant reed</name>
    <name type="synonym">Donax arundinaceus</name>
    <dbReference type="NCBI Taxonomy" id="35708"/>
    <lineage>
        <taxon>Eukaryota</taxon>
        <taxon>Viridiplantae</taxon>
        <taxon>Streptophyta</taxon>
        <taxon>Embryophyta</taxon>
        <taxon>Tracheophyta</taxon>
        <taxon>Spermatophyta</taxon>
        <taxon>Magnoliopsida</taxon>
        <taxon>Liliopsida</taxon>
        <taxon>Poales</taxon>
        <taxon>Poaceae</taxon>
        <taxon>PACMAD clade</taxon>
        <taxon>Arundinoideae</taxon>
        <taxon>Arundineae</taxon>
        <taxon>Arundo</taxon>
    </lineage>
</organism>
<reference evidence="1" key="2">
    <citation type="journal article" date="2015" name="Data Brief">
        <title>Shoot transcriptome of the giant reed, Arundo donax.</title>
        <authorList>
            <person name="Barrero R.A."/>
            <person name="Guerrero F.D."/>
            <person name="Moolhuijzen P."/>
            <person name="Goolsby J.A."/>
            <person name="Tidwell J."/>
            <person name="Bellgard S.E."/>
            <person name="Bellgard M.I."/>
        </authorList>
    </citation>
    <scope>NUCLEOTIDE SEQUENCE</scope>
    <source>
        <tissue evidence="1">Shoot tissue taken approximately 20 cm above the soil surface</tissue>
    </source>
</reference>
<proteinExistence type="predicted"/>
<dbReference type="EMBL" id="GBRH01229853">
    <property type="protein sequence ID" value="JAD68042.1"/>
    <property type="molecule type" value="Transcribed_RNA"/>
</dbReference>
<name>A0A0A9C969_ARUDO</name>
<accession>A0A0A9C969</accession>
<reference evidence="1" key="1">
    <citation type="submission" date="2014-09" db="EMBL/GenBank/DDBJ databases">
        <authorList>
            <person name="Magalhaes I.L.F."/>
            <person name="Oliveira U."/>
            <person name="Santos F.R."/>
            <person name="Vidigal T.H.D.A."/>
            <person name="Brescovit A.D."/>
            <person name="Santos A.J."/>
        </authorList>
    </citation>
    <scope>NUCLEOTIDE SEQUENCE</scope>
    <source>
        <tissue evidence="1">Shoot tissue taken approximately 20 cm above the soil surface</tissue>
    </source>
</reference>
<evidence type="ECO:0000313" key="1">
    <source>
        <dbReference type="EMBL" id="JAD68042.1"/>
    </source>
</evidence>
<sequence>MSGVLAHDSLLMAS</sequence>
<protein>
    <submittedName>
        <fullName evidence="1">Uncharacterized protein</fullName>
    </submittedName>
</protein>